<dbReference type="InterPro" id="IPR001387">
    <property type="entry name" value="Cro/C1-type_HTH"/>
</dbReference>
<evidence type="ECO:0000259" key="1">
    <source>
        <dbReference type="PROSITE" id="PS50943"/>
    </source>
</evidence>
<dbReference type="InterPro" id="IPR003491">
    <property type="entry name" value="REP-like_C"/>
</dbReference>
<gene>
    <name evidence="2" type="ORF">CSLFYP84_03757</name>
</gene>
<dbReference type="GO" id="GO:0003677">
    <property type="term" value="F:DNA binding"/>
    <property type="evidence" value="ECO:0007669"/>
    <property type="project" value="InterPro"/>
</dbReference>
<dbReference type="CDD" id="cd00093">
    <property type="entry name" value="HTH_XRE"/>
    <property type="match status" value="1"/>
</dbReference>
<name>A0A6N3HGQ5_CLOSY</name>
<reference evidence="2" key="1">
    <citation type="submission" date="2019-11" db="EMBL/GenBank/DDBJ databases">
        <authorList>
            <person name="Feng L."/>
        </authorList>
    </citation>
    <scope>NUCLEOTIDE SEQUENCE</scope>
    <source>
        <strain evidence="2">CsymbiosumLFYP84</strain>
    </source>
</reference>
<keyword evidence="2" id="KW-0396">Initiation factor</keyword>
<dbReference type="SMART" id="SM00530">
    <property type="entry name" value="HTH_XRE"/>
    <property type="match status" value="1"/>
</dbReference>
<proteinExistence type="predicted"/>
<dbReference type="Pfam" id="PF18106">
    <property type="entry name" value="Rol_Rep_N"/>
    <property type="match status" value="1"/>
</dbReference>
<accession>A0A6N3HGQ5</accession>
<evidence type="ECO:0000313" key="2">
    <source>
        <dbReference type="EMBL" id="VYU75019.1"/>
    </source>
</evidence>
<sequence>MAGCDNRRKISQISINTRLGVCRLNESTFITALKEKRLSYGVSQTRLAIMAGISREHLNRIEAGKVKLTGDMQDKLMEAVEKFNPDAPMFLLFDYVRIRFPTLDIQHVIRDILKLNIDYMLHEDYGHYKYTEHYYLGDVFVYTSQDEEKGTLLELKGKGCRQFESYLLAQGRSWYDFLMDALIEGGVMKRLDLAINDRAGILDIPDLTAKCNREECVSLFRSFKSYASGELVKHNEQDKAGMGHTLYIGSLKSEVYFCCYEKNYEQYAKLGIPIEEAPIKNRFEIRLKDERAYYAVRELLTHYDAEQTAFSIINHYIRFVDREPEKRKTDWKLNDRWAWFIGKDRPPVKLTTDPEPYTLERTLGWISRQVAPTLKMLKKIDAGNSTSYLKEIEDNAKLTEKHLQIIKQQTADTEELITE</sequence>
<dbReference type="AlphaFoldDB" id="A0A6N3HGQ5"/>
<dbReference type="Gene3D" id="1.10.260.40">
    <property type="entry name" value="lambda repressor-like DNA-binding domains"/>
    <property type="match status" value="1"/>
</dbReference>
<feature type="domain" description="HTH cro/C1-type" evidence="1">
    <location>
        <begin position="33"/>
        <end position="79"/>
    </location>
</feature>
<protein>
    <submittedName>
        <fullName evidence="2">Replication initiation factor</fullName>
    </submittedName>
</protein>
<dbReference type="InterPro" id="IPR048093">
    <property type="entry name" value="MobT"/>
</dbReference>
<dbReference type="InterPro" id="IPR010982">
    <property type="entry name" value="Lambda_DNA-bd_dom_sf"/>
</dbReference>
<dbReference type="Pfam" id="PF02486">
    <property type="entry name" value="Rep_trans"/>
    <property type="match status" value="1"/>
</dbReference>
<organism evidence="2">
    <name type="scientific">Clostridium symbiosum</name>
    <name type="common">Bacteroides symbiosus</name>
    <dbReference type="NCBI Taxonomy" id="1512"/>
    <lineage>
        <taxon>Bacteria</taxon>
        <taxon>Bacillati</taxon>
        <taxon>Bacillota</taxon>
        <taxon>Clostridia</taxon>
        <taxon>Lachnospirales</taxon>
        <taxon>Lachnospiraceae</taxon>
        <taxon>Otoolea</taxon>
    </lineage>
</organism>
<dbReference type="InterPro" id="IPR040819">
    <property type="entry name" value="Rol_Rep_N"/>
</dbReference>
<keyword evidence="2" id="KW-0648">Protein biosynthesis</keyword>
<dbReference type="SUPFAM" id="SSF47413">
    <property type="entry name" value="lambda repressor-like DNA-binding domains"/>
    <property type="match status" value="1"/>
</dbReference>
<dbReference type="EMBL" id="CACRUA010000052">
    <property type="protein sequence ID" value="VYU75019.1"/>
    <property type="molecule type" value="Genomic_DNA"/>
</dbReference>
<dbReference type="Pfam" id="PF01381">
    <property type="entry name" value="HTH_3"/>
    <property type="match status" value="1"/>
</dbReference>
<dbReference type="GO" id="GO:0003743">
    <property type="term" value="F:translation initiation factor activity"/>
    <property type="evidence" value="ECO:0007669"/>
    <property type="project" value="UniProtKB-KW"/>
</dbReference>
<dbReference type="NCBIfam" id="NF041493">
    <property type="entry name" value="MobT"/>
    <property type="match status" value="1"/>
</dbReference>
<dbReference type="PROSITE" id="PS50943">
    <property type="entry name" value="HTH_CROC1"/>
    <property type="match status" value="1"/>
</dbReference>